<dbReference type="EMBL" id="AP021879">
    <property type="protein sequence ID" value="BBO87761.1"/>
    <property type="molecule type" value="Genomic_DNA"/>
</dbReference>
<dbReference type="InterPro" id="IPR016185">
    <property type="entry name" value="PreATP-grasp_dom_sf"/>
</dbReference>
<dbReference type="SUPFAM" id="SSF52335">
    <property type="entry name" value="Methylglyoxal synthase-like"/>
    <property type="match status" value="1"/>
</dbReference>
<keyword evidence="4" id="KW-0436">Ligase</keyword>
<dbReference type="SUPFAM" id="SSF56059">
    <property type="entry name" value="Glutathione synthetase ATP-binding domain-like"/>
    <property type="match status" value="2"/>
</dbReference>
<evidence type="ECO:0000256" key="9">
    <source>
        <dbReference type="ARBA" id="ARBA00022840"/>
    </source>
</evidence>
<dbReference type="Pfam" id="PF25596">
    <property type="entry name" value="CPSase_L_D1"/>
    <property type="match status" value="2"/>
</dbReference>
<gene>
    <name evidence="18" type="ORF">DSCOOX_09410</name>
</gene>
<evidence type="ECO:0000256" key="7">
    <source>
        <dbReference type="ARBA" id="ARBA00022737"/>
    </source>
</evidence>
<evidence type="ECO:0000256" key="15">
    <source>
        <dbReference type="PROSITE-ProRule" id="PRU00409"/>
    </source>
</evidence>
<dbReference type="GO" id="GO:0006541">
    <property type="term" value="P:glutamine metabolic process"/>
    <property type="evidence" value="ECO:0007669"/>
    <property type="project" value="TreeGrafter"/>
</dbReference>
<evidence type="ECO:0000256" key="1">
    <source>
        <dbReference type="ARBA" id="ARBA00005077"/>
    </source>
</evidence>
<evidence type="ECO:0000256" key="14">
    <source>
        <dbReference type="ARBA" id="ARBA00048816"/>
    </source>
</evidence>
<keyword evidence="19" id="KW-1185">Reference proteome</keyword>
<dbReference type="InterPro" id="IPR005479">
    <property type="entry name" value="CPAse_ATP-bd"/>
</dbReference>
<evidence type="ECO:0000256" key="4">
    <source>
        <dbReference type="ARBA" id="ARBA00022598"/>
    </source>
</evidence>
<evidence type="ECO:0000256" key="10">
    <source>
        <dbReference type="ARBA" id="ARBA00022842"/>
    </source>
</evidence>
<keyword evidence="3" id="KW-0055">Arginine biosynthesis</keyword>
<dbReference type="Gene3D" id="3.40.50.20">
    <property type="match status" value="2"/>
</dbReference>
<evidence type="ECO:0000256" key="8">
    <source>
        <dbReference type="ARBA" id="ARBA00022741"/>
    </source>
</evidence>
<dbReference type="GO" id="GO:0044205">
    <property type="term" value="P:'de novo' UMP biosynthetic process"/>
    <property type="evidence" value="ECO:0007669"/>
    <property type="project" value="UniProtKB-UniPathway"/>
</dbReference>
<dbReference type="PANTHER" id="PTHR11405:SF53">
    <property type="entry name" value="CARBAMOYL-PHOSPHATE SYNTHASE [AMMONIA], MITOCHONDRIAL"/>
    <property type="match status" value="1"/>
</dbReference>
<dbReference type="FunFam" id="3.40.50.20:FF:000001">
    <property type="entry name" value="Carbamoyl-phosphate synthase large chain"/>
    <property type="match status" value="2"/>
</dbReference>
<dbReference type="NCBIfam" id="NF003671">
    <property type="entry name" value="PRK05294.1"/>
    <property type="match status" value="1"/>
</dbReference>
<dbReference type="InterPro" id="IPR005483">
    <property type="entry name" value="CPSase_dom"/>
</dbReference>
<evidence type="ECO:0000256" key="13">
    <source>
        <dbReference type="ARBA" id="ARBA00047359"/>
    </source>
</evidence>
<comment type="catalytic activity">
    <reaction evidence="14">
        <text>hydrogencarbonate + L-glutamine + 2 ATP + H2O = carbamoyl phosphate + L-glutamate + 2 ADP + phosphate + 2 H(+)</text>
        <dbReference type="Rhea" id="RHEA:18633"/>
        <dbReference type="ChEBI" id="CHEBI:15377"/>
        <dbReference type="ChEBI" id="CHEBI:15378"/>
        <dbReference type="ChEBI" id="CHEBI:17544"/>
        <dbReference type="ChEBI" id="CHEBI:29985"/>
        <dbReference type="ChEBI" id="CHEBI:30616"/>
        <dbReference type="ChEBI" id="CHEBI:43474"/>
        <dbReference type="ChEBI" id="CHEBI:58228"/>
        <dbReference type="ChEBI" id="CHEBI:58359"/>
        <dbReference type="ChEBI" id="CHEBI:456216"/>
        <dbReference type="EC" id="6.3.5.5"/>
    </reaction>
</comment>
<feature type="domain" description="MGS-like" evidence="17">
    <location>
        <begin position="924"/>
        <end position="1062"/>
    </location>
</feature>
<accession>A0A5K8A5N4</accession>
<dbReference type="Pfam" id="PF02142">
    <property type="entry name" value="MGS"/>
    <property type="match status" value="1"/>
</dbReference>
<dbReference type="RefSeq" id="WP_155309175.1">
    <property type="nucleotide sequence ID" value="NZ_AP021879.1"/>
</dbReference>
<keyword evidence="11" id="KW-0665">Pyrimidine biosynthesis</keyword>
<reference evidence="18 19" key="1">
    <citation type="submission" date="2019-11" db="EMBL/GenBank/DDBJ databases">
        <title>Comparative genomics of hydrocarbon-degrading Desulfosarcina strains.</title>
        <authorList>
            <person name="Watanabe M."/>
            <person name="Kojima H."/>
            <person name="Fukui M."/>
        </authorList>
    </citation>
    <scope>NUCLEOTIDE SEQUENCE [LARGE SCALE GENOMIC DNA]</scope>
    <source>
        <strain evidence="19">oXyS1</strain>
    </source>
</reference>
<dbReference type="GO" id="GO:0046872">
    <property type="term" value="F:metal ion binding"/>
    <property type="evidence" value="ECO:0007669"/>
    <property type="project" value="UniProtKB-KW"/>
</dbReference>
<dbReference type="Gene3D" id="3.40.50.1380">
    <property type="entry name" value="Methylglyoxal synthase-like domain"/>
    <property type="match status" value="1"/>
</dbReference>
<dbReference type="PRINTS" id="PR00098">
    <property type="entry name" value="CPSASE"/>
</dbReference>
<evidence type="ECO:0000256" key="6">
    <source>
        <dbReference type="ARBA" id="ARBA00022723"/>
    </source>
</evidence>
<keyword evidence="12" id="KW-0464">Manganese</keyword>
<dbReference type="GO" id="GO:0005737">
    <property type="term" value="C:cytoplasm"/>
    <property type="evidence" value="ECO:0007669"/>
    <property type="project" value="TreeGrafter"/>
</dbReference>
<dbReference type="PROSITE" id="PS50975">
    <property type="entry name" value="ATP_GRASP"/>
    <property type="match status" value="2"/>
</dbReference>
<dbReference type="SMART" id="SM00851">
    <property type="entry name" value="MGS"/>
    <property type="match status" value="1"/>
</dbReference>
<dbReference type="InterPro" id="IPR036897">
    <property type="entry name" value="CarbamoylP_synth_lsu_oligo_sf"/>
</dbReference>
<evidence type="ECO:0000259" key="16">
    <source>
        <dbReference type="PROSITE" id="PS50975"/>
    </source>
</evidence>
<dbReference type="AlphaFoldDB" id="A0A5K8A5N4"/>
<feature type="domain" description="ATP-grasp" evidence="16">
    <location>
        <begin position="132"/>
        <end position="327"/>
    </location>
</feature>
<dbReference type="Pfam" id="PF02786">
    <property type="entry name" value="CPSase_L_D2"/>
    <property type="match status" value="2"/>
</dbReference>
<evidence type="ECO:0000259" key="17">
    <source>
        <dbReference type="PROSITE" id="PS51855"/>
    </source>
</evidence>
<dbReference type="Gene3D" id="3.30.1490.20">
    <property type="entry name" value="ATP-grasp fold, A domain"/>
    <property type="match status" value="1"/>
</dbReference>
<dbReference type="InterPro" id="IPR033937">
    <property type="entry name" value="MGS_CPS_CarB"/>
</dbReference>
<dbReference type="Gene3D" id="1.10.1030.10">
    <property type="entry name" value="Carbamoyl-phosphate synthetase, large subunit oligomerisation domain"/>
    <property type="match status" value="1"/>
</dbReference>
<comment type="pathway">
    <text evidence="1">Amino-acid biosynthesis; L-arginine biosynthesis; carbamoyl phosphate from bicarbonate: step 1/1.</text>
</comment>
<evidence type="ECO:0000256" key="12">
    <source>
        <dbReference type="ARBA" id="ARBA00023211"/>
    </source>
</evidence>
<protein>
    <submittedName>
        <fullName evidence="18">Carbamoyl phosphate synthase large subunit</fullName>
    </submittedName>
</protein>
<keyword evidence="6" id="KW-0479">Metal-binding</keyword>
<dbReference type="PANTHER" id="PTHR11405">
    <property type="entry name" value="CARBAMOYLTRANSFERASE FAMILY MEMBER"/>
    <property type="match status" value="1"/>
</dbReference>
<dbReference type="InterPro" id="IPR011761">
    <property type="entry name" value="ATP-grasp"/>
</dbReference>
<evidence type="ECO:0000256" key="11">
    <source>
        <dbReference type="ARBA" id="ARBA00022975"/>
    </source>
</evidence>
<dbReference type="SUPFAM" id="SSF48108">
    <property type="entry name" value="Carbamoyl phosphate synthetase, large subunit connection domain"/>
    <property type="match status" value="1"/>
</dbReference>
<dbReference type="InterPro" id="IPR036914">
    <property type="entry name" value="MGS-like_dom_sf"/>
</dbReference>
<dbReference type="CDD" id="cd01424">
    <property type="entry name" value="MGS_CPS_II"/>
    <property type="match status" value="1"/>
</dbReference>
<dbReference type="GO" id="GO:0006526">
    <property type="term" value="P:L-arginine biosynthetic process"/>
    <property type="evidence" value="ECO:0007669"/>
    <property type="project" value="UniProtKB-KW"/>
</dbReference>
<evidence type="ECO:0000313" key="18">
    <source>
        <dbReference type="EMBL" id="BBO87761.1"/>
    </source>
</evidence>
<dbReference type="UniPathway" id="UPA00070">
    <property type="reaction ID" value="UER00115"/>
</dbReference>
<evidence type="ECO:0000256" key="3">
    <source>
        <dbReference type="ARBA" id="ARBA00022571"/>
    </source>
</evidence>
<name>A0A5K8A5N4_9BACT</name>
<dbReference type="InterPro" id="IPR005480">
    <property type="entry name" value="CPSase_lsu_oligo"/>
</dbReference>
<organism evidence="18 19">
    <name type="scientific">Desulfosarcina ovata subsp. ovata</name>
    <dbReference type="NCBI Taxonomy" id="2752305"/>
    <lineage>
        <taxon>Bacteria</taxon>
        <taxon>Pseudomonadati</taxon>
        <taxon>Thermodesulfobacteriota</taxon>
        <taxon>Desulfobacteria</taxon>
        <taxon>Desulfobacterales</taxon>
        <taxon>Desulfosarcinaceae</taxon>
        <taxon>Desulfosarcina</taxon>
    </lineage>
</organism>
<dbReference type="GO" id="GO:0004088">
    <property type="term" value="F:carbamoyl-phosphate synthase (glutamine-hydrolyzing) activity"/>
    <property type="evidence" value="ECO:0007669"/>
    <property type="project" value="UniProtKB-EC"/>
</dbReference>
<sequence length="1062" mass="112846">MTSTPIQKILIIGAGPIRIGQTGAYDDAACRACEVFKSAGIQTVMAHCDPSALAADADMADRTYLVPLSVEAMTEILLREKPTAIFPSVGGKTALRLAADLTQSGFLKENNIGLLGVTENSLALAHDPSAFFAAAEDQGLSVPQGEIADSIADAASLAEKTGYPVFVRCIEPDLTVRNGVAFNVEELRQLSSSGRLPSDATGRVRIESALSGYLEVEVELLRDAENGVQMVAMAENLDPVGIHSGDSLAVVPPMTIDEPTRHRIEAAAVKLAETTGVTGALHLKFAVSSTSGEILVIAVDSGYSRMTGFLAKAFDLPLAAIHARLSLGISMAHALNGDSRRIATAMTGSTVAVRLPRWEFERFPGESAKLDSRMKSTGAVMGLGDTFLQALSSAERAGSPYPSKGKPLPDLNELDADMLLHRLVSPSPQRLPLIHAALKKGAAADAIAEVTGIAVGWIRLLAERADLEREVTSAGVGSFSSEIAQRAAGGGICPVRLANLLGITVDEATNLFARANVTFAARPTAAGEPAHIWTHTPIVGNHSHGAPLGKSVLVVAPASGRIGQSIELDHCCVHAARALKAVGRKVVMTSANPASACGPGDADRTHVVPLTVADLKAVCQTEIPDGVVLQFGGYKAMTMAEELNAVGFPVLGTAPESTALCQDRMRFSKLLTDLGIPHRQIGTANSPDKAMDLAEAIGYPLMVTARTDLQGRRQTLIMDARMLEQHVMEVEVSTDRPLLLEQFLEYAIEVEADALCDGQAVYVPTVMEHIELAGVHPGDAAVVVPPYSTPPRHIDTITAMIEKIALQLNVKGLLNTRFAVLNDTVYLLEVRPWACRTLPLVSKICNVPMAQRAVEIMLGMTLDEMDLPRRILPHYGIRASVFPFDTFTETDPMLGPRMRSTGQVMAMADVFGMAYFTSQEAAGPALPLGGNVLITVTDADKPSILEPARLFNEMGFGIQATRGTHAFLKKNGIEAQLVKKLGFGRPDLVDGIKTGDVSLVVNTPSGSQSQQDDAYIRKTAIRYRIPDVTTPAAALAAAKGIAARKRGQDALCTLQSYVRAIK</sequence>
<comment type="catalytic activity">
    <reaction evidence="13">
        <text>hydrogencarbonate + NH4(+) + 2 ATP = carbamoyl phosphate + 2 ADP + phosphate + 2 H(+)</text>
        <dbReference type="Rhea" id="RHEA:18029"/>
        <dbReference type="ChEBI" id="CHEBI:15378"/>
        <dbReference type="ChEBI" id="CHEBI:17544"/>
        <dbReference type="ChEBI" id="CHEBI:28938"/>
        <dbReference type="ChEBI" id="CHEBI:30616"/>
        <dbReference type="ChEBI" id="CHEBI:43474"/>
        <dbReference type="ChEBI" id="CHEBI:58228"/>
        <dbReference type="ChEBI" id="CHEBI:456216"/>
        <dbReference type="EC" id="6.3.4.16"/>
    </reaction>
</comment>
<dbReference type="InterPro" id="IPR011607">
    <property type="entry name" value="MGS-like_dom"/>
</dbReference>
<evidence type="ECO:0000256" key="2">
    <source>
        <dbReference type="ARBA" id="ARBA00009799"/>
    </source>
</evidence>
<dbReference type="GO" id="GO:0005524">
    <property type="term" value="F:ATP binding"/>
    <property type="evidence" value="ECO:0007669"/>
    <property type="project" value="UniProtKB-UniRule"/>
</dbReference>
<keyword evidence="7" id="KW-0677">Repeat</keyword>
<evidence type="ECO:0000313" key="19">
    <source>
        <dbReference type="Proteomes" id="UP000422108"/>
    </source>
</evidence>
<keyword evidence="9 15" id="KW-0067">ATP-binding</keyword>
<dbReference type="GO" id="GO:0004087">
    <property type="term" value="F:carbamoyl-phosphate synthase (ammonia) activity"/>
    <property type="evidence" value="ECO:0007669"/>
    <property type="project" value="UniProtKB-EC"/>
</dbReference>
<proteinExistence type="inferred from homology"/>
<feature type="domain" description="ATP-grasp" evidence="16">
    <location>
        <begin position="668"/>
        <end position="858"/>
    </location>
</feature>
<dbReference type="InterPro" id="IPR013815">
    <property type="entry name" value="ATP_grasp_subdomain_1"/>
</dbReference>
<dbReference type="SMART" id="SM01096">
    <property type="entry name" value="CPSase_L_D3"/>
    <property type="match status" value="1"/>
</dbReference>
<dbReference type="Gene3D" id="3.30.470.20">
    <property type="entry name" value="ATP-grasp fold, B domain"/>
    <property type="match status" value="2"/>
</dbReference>
<dbReference type="Proteomes" id="UP000422108">
    <property type="component" value="Chromosome"/>
</dbReference>
<dbReference type="SUPFAM" id="SSF52440">
    <property type="entry name" value="PreATP-grasp domain"/>
    <property type="match status" value="2"/>
</dbReference>
<dbReference type="PROSITE" id="PS51855">
    <property type="entry name" value="MGS"/>
    <property type="match status" value="1"/>
</dbReference>
<evidence type="ECO:0000256" key="5">
    <source>
        <dbReference type="ARBA" id="ARBA00022605"/>
    </source>
</evidence>
<keyword evidence="10" id="KW-0460">Magnesium</keyword>
<keyword evidence="5" id="KW-0028">Amino-acid biosynthesis</keyword>
<dbReference type="InterPro" id="IPR058047">
    <property type="entry name" value="CPSase_preATP-grasp"/>
</dbReference>
<comment type="similarity">
    <text evidence="2">Belongs to the CarB family.</text>
</comment>
<dbReference type="FunFam" id="3.30.470.20:FF:000026">
    <property type="entry name" value="Carbamoyl-phosphate synthase large chain"/>
    <property type="match status" value="1"/>
</dbReference>
<keyword evidence="8 15" id="KW-0547">Nucleotide-binding</keyword>